<gene>
    <name evidence="2" type="ORF">SMAX5B_006100</name>
</gene>
<sequence length="336" mass="37829">MFCQELVYSNMVCVTIFYIFGPLHKQKTQCFAAADFGNLQVLNAWILLPLLAFIQDYDPKGNPVSIDSAQAHDFFANSRPKRNMDPKWYRGDPNFQSYYRFYNSIGHIEGIYEIDRLRMLYQQMRHLELTYGPDASSYQNVMGVQTTTAAPTTTTQPPPPPTTAAPTPDPLENAQRIYLCNPKDPLCKPQIVYLPTGAVPVLCDPRLNPACRPKTEEEIKAAAPPPPPPPPPPAPKKSVLPPPPPPAITVKGMEYDCDPYWDPDCLIDHPPRPIKETTAPEAPAEEKVVEEEEVKAEESVPAAPATEKTLFPFFDPYDFKRDLYDPLRYANPEPEE</sequence>
<proteinExistence type="predicted"/>
<evidence type="ECO:0000313" key="3">
    <source>
        <dbReference type="Proteomes" id="UP000246464"/>
    </source>
</evidence>
<dbReference type="Proteomes" id="UP000246464">
    <property type="component" value="Chromosome 7"/>
</dbReference>
<reference evidence="2 3" key="1">
    <citation type="submission" date="2017-12" db="EMBL/GenBank/DDBJ databases">
        <title>Integrating genomic resources of turbot (Scophthalmus maximus) in depth evaluation of genetic and physical mapping variation across individuals.</title>
        <authorList>
            <person name="Martinez P."/>
        </authorList>
    </citation>
    <scope>NUCLEOTIDE SEQUENCE [LARGE SCALE GENOMIC DNA]</scope>
</reference>
<protein>
    <submittedName>
        <fullName evidence="2">Putative formin-like</fullName>
    </submittedName>
</protein>
<evidence type="ECO:0000313" key="2">
    <source>
        <dbReference type="EMBL" id="AWP04265.1"/>
    </source>
</evidence>
<feature type="region of interest" description="Disordered" evidence="1">
    <location>
        <begin position="216"/>
        <end position="251"/>
    </location>
</feature>
<feature type="compositionally biased region" description="Pro residues" evidence="1">
    <location>
        <begin position="223"/>
        <end position="247"/>
    </location>
</feature>
<name>A0A2U9BJM3_SCOMX</name>
<accession>A0A2U9BJM3</accession>
<feature type="region of interest" description="Disordered" evidence="1">
    <location>
        <begin position="149"/>
        <end position="170"/>
    </location>
</feature>
<keyword evidence="3" id="KW-1185">Reference proteome</keyword>
<evidence type="ECO:0000256" key="1">
    <source>
        <dbReference type="SAM" id="MobiDB-lite"/>
    </source>
</evidence>
<dbReference type="EMBL" id="CP026249">
    <property type="protein sequence ID" value="AWP04265.1"/>
    <property type="molecule type" value="Genomic_DNA"/>
</dbReference>
<feature type="region of interest" description="Disordered" evidence="1">
    <location>
        <begin position="268"/>
        <end position="303"/>
    </location>
</feature>
<feature type="compositionally biased region" description="Pro residues" evidence="1">
    <location>
        <begin position="156"/>
        <end position="169"/>
    </location>
</feature>
<dbReference type="STRING" id="52904.ENSSMAP00000007313"/>
<organism evidence="2 3">
    <name type="scientific">Scophthalmus maximus</name>
    <name type="common">Turbot</name>
    <name type="synonym">Psetta maxima</name>
    <dbReference type="NCBI Taxonomy" id="52904"/>
    <lineage>
        <taxon>Eukaryota</taxon>
        <taxon>Metazoa</taxon>
        <taxon>Chordata</taxon>
        <taxon>Craniata</taxon>
        <taxon>Vertebrata</taxon>
        <taxon>Euteleostomi</taxon>
        <taxon>Actinopterygii</taxon>
        <taxon>Neopterygii</taxon>
        <taxon>Teleostei</taxon>
        <taxon>Neoteleostei</taxon>
        <taxon>Acanthomorphata</taxon>
        <taxon>Carangaria</taxon>
        <taxon>Pleuronectiformes</taxon>
        <taxon>Pleuronectoidei</taxon>
        <taxon>Scophthalmidae</taxon>
        <taxon>Scophthalmus</taxon>
    </lineage>
</organism>
<dbReference type="AlphaFoldDB" id="A0A2U9BJM3"/>